<sequence>VSALLPNLLRFGQLLRRLGLHVPAGRMRYVAEALTYVDLGQRSEFYHTLRSLLVHRVQEFDLFDNAFRVFWRQRNSDWIGTELRALGETRRAGGPEYTSELPSHGPERDQNRERTYPVKRMAVLSYSQSEGLWAKDFDHFTQDDISEAKRMMTSLSWRL</sequence>
<feature type="non-terminal residue" evidence="2">
    <location>
        <position position="159"/>
    </location>
</feature>
<gene>
    <name evidence="2" type="ORF">METZ01_LOCUS469997</name>
</gene>
<feature type="non-terminal residue" evidence="2">
    <location>
        <position position="1"/>
    </location>
</feature>
<organism evidence="2">
    <name type="scientific">marine metagenome</name>
    <dbReference type="NCBI Taxonomy" id="408172"/>
    <lineage>
        <taxon>unclassified sequences</taxon>
        <taxon>metagenomes</taxon>
        <taxon>ecological metagenomes</taxon>
    </lineage>
</organism>
<dbReference type="AlphaFoldDB" id="A0A383BBC1"/>
<evidence type="ECO:0000313" key="2">
    <source>
        <dbReference type="EMBL" id="SVE17143.1"/>
    </source>
</evidence>
<accession>A0A383BBC1</accession>
<evidence type="ECO:0000256" key="1">
    <source>
        <dbReference type="SAM" id="MobiDB-lite"/>
    </source>
</evidence>
<reference evidence="2" key="1">
    <citation type="submission" date="2018-05" db="EMBL/GenBank/DDBJ databases">
        <authorList>
            <person name="Lanie J.A."/>
            <person name="Ng W.-L."/>
            <person name="Kazmierczak K.M."/>
            <person name="Andrzejewski T.M."/>
            <person name="Davidsen T.M."/>
            <person name="Wayne K.J."/>
            <person name="Tettelin H."/>
            <person name="Glass J.I."/>
            <person name="Rusch D."/>
            <person name="Podicherti R."/>
            <person name="Tsui H.-C.T."/>
            <person name="Winkler M.E."/>
        </authorList>
    </citation>
    <scope>NUCLEOTIDE SEQUENCE</scope>
</reference>
<dbReference type="PANTHER" id="PTHR39338">
    <property type="entry name" value="BLL5662 PROTEIN-RELATED"/>
    <property type="match status" value="1"/>
</dbReference>
<name>A0A383BBC1_9ZZZZ</name>
<feature type="region of interest" description="Disordered" evidence="1">
    <location>
        <begin position="90"/>
        <end position="113"/>
    </location>
</feature>
<dbReference type="EMBL" id="UINC01198949">
    <property type="protein sequence ID" value="SVE17143.1"/>
    <property type="molecule type" value="Genomic_DNA"/>
</dbReference>
<proteinExistence type="predicted"/>
<protein>
    <submittedName>
        <fullName evidence="2">Uncharacterized protein</fullName>
    </submittedName>
</protein>